<dbReference type="Pfam" id="PF17900">
    <property type="entry name" value="Peptidase_M1_N"/>
    <property type="match status" value="1"/>
</dbReference>
<feature type="domain" description="Peptidase M1 membrane alanine aminopeptidase" evidence="10">
    <location>
        <begin position="423"/>
        <end position="525"/>
    </location>
</feature>
<dbReference type="Proteomes" id="UP000075714">
    <property type="component" value="Unassembled WGS sequence"/>
</dbReference>
<dbReference type="InterPro" id="IPR027268">
    <property type="entry name" value="Peptidase_M4/M1_CTD_sf"/>
</dbReference>
<evidence type="ECO:0000256" key="9">
    <source>
        <dbReference type="SAM" id="Phobius"/>
    </source>
</evidence>
<dbReference type="InterPro" id="IPR050344">
    <property type="entry name" value="Peptidase_M1_aminopeptidases"/>
</dbReference>
<dbReference type="InterPro" id="IPR001930">
    <property type="entry name" value="Peptidase_M1"/>
</dbReference>
<proteinExistence type="inferred from homology"/>
<organism evidence="12 13">
    <name type="scientific">Gonium pectorale</name>
    <name type="common">Green alga</name>
    <dbReference type="NCBI Taxonomy" id="33097"/>
    <lineage>
        <taxon>Eukaryota</taxon>
        <taxon>Viridiplantae</taxon>
        <taxon>Chlorophyta</taxon>
        <taxon>core chlorophytes</taxon>
        <taxon>Chlorophyceae</taxon>
        <taxon>CS clade</taxon>
        <taxon>Chlamydomonadales</taxon>
        <taxon>Volvocaceae</taxon>
        <taxon>Gonium</taxon>
    </lineage>
</organism>
<evidence type="ECO:0000256" key="7">
    <source>
        <dbReference type="ARBA" id="ARBA00023049"/>
    </source>
</evidence>
<dbReference type="EMBL" id="LSYV01000059">
    <property type="protein sequence ID" value="KXZ45131.1"/>
    <property type="molecule type" value="Genomic_DNA"/>
</dbReference>
<dbReference type="GO" id="GO:0005737">
    <property type="term" value="C:cytoplasm"/>
    <property type="evidence" value="ECO:0007669"/>
    <property type="project" value="TreeGrafter"/>
</dbReference>
<protein>
    <submittedName>
        <fullName evidence="12">Uncharacterized protein</fullName>
    </submittedName>
</protein>
<evidence type="ECO:0000256" key="2">
    <source>
        <dbReference type="ARBA" id="ARBA00010136"/>
    </source>
</evidence>
<evidence type="ECO:0000256" key="5">
    <source>
        <dbReference type="ARBA" id="ARBA00022801"/>
    </source>
</evidence>
<dbReference type="PANTHER" id="PTHR11533:SF299">
    <property type="entry name" value="AMINOPEPTIDASE"/>
    <property type="match status" value="1"/>
</dbReference>
<name>A0A150G5M5_GONPE</name>
<evidence type="ECO:0000256" key="8">
    <source>
        <dbReference type="SAM" id="MobiDB-lite"/>
    </source>
</evidence>
<feature type="transmembrane region" description="Helical" evidence="9">
    <location>
        <begin position="114"/>
        <end position="135"/>
    </location>
</feature>
<keyword evidence="13" id="KW-1185">Reference proteome</keyword>
<dbReference type="InterPro" id="IPR014782">
    <property type="entry name" value="Peptidase_M1_dom"/>
</dbReference>
<dbReference type="GO" id="GO:0005615">
    <property type="term" value="C:extracellular space"/>
    <property type="evidence" value="ECO:0007669"/>
    <property type="project" value="TreeGrafter"/>
</dbReference>
<dbReference type="SUPFAM" id="SSF63737">
    <property type="entry name" value="Leukotriene A4 hydrolase N-terminal domain"/>
    <property type="match status" value="1"/>
</dbReference>
<dbReference type="GO" id="GO:0043171">
    <property type="term" value="P:peptide catabolic process"/>
    <property type="evidence" value="ECO:0007669"/>
    <property type="project" value="TreeGrafter"/>
</dbReference>
<dbReference type="STRING" id="33097.A0A150G5M5"/>
<dbReference type="InterPro" id="IPR042097">
    <property type="entry name" value="Aminopeptidase_N-like_N_sf"/>
</dbReference>
<dbReference type="GO" id="GO:0042277">
    <property type="term" value="F:peptide binding"/>
    <property type="evidence" value="ECO:0007669"/>
    <property type="project" value="TreeGrafter"/>
</dbReference>
<comment type="cofactor">
    <cofactor evidence="1">
        <name>Zn(2+)</name>
        <dbReference type="ChEBI" id="CHEBI:29105"/>
    </cofactor>
</comment>
<keyword evidence="4" id="KW-0479">Metal-binding</keyword>
<dbReference type="GO" id="GO:0016020">
    <property type="term" value="C:membrane"/>
    <property type="evidence" value="ECO:0007669"/>
    <property type="project" value="TreeGrafter"/>
</dbReference>
<comment type="similarity">
    <text evidence="2">Belongs to the peptidase M1 family.</text>
</comment>
<evidence type="ECO:0000256" key="3">
    <source>
        <dbReference type="ARBA" id="ARBA00022670"/>
    </source>
</evidence>
<feature type="compositionally biased region" description="Gly residues" evidence="8">
    <location>
        <begin position="35"/>
        <end position="45"/>
    </location>
</feature>
<dbReference type="GO" id="GO:0006508">
    <property type="term" value="P:proteolysis"/>
    <property type="evidence" value="ECO:0007669"/>
    <property type="project" value="UniProtKB-KW"/>
</dbReference>
<dbReference type="GO" id="GO:0070006">
    <property type="term" value="F:metalloaminopeptidase activity"/>
    <property type="evidence" value="ECO:0007669"/>
    <property type="project" value="TreeGrafter"/>
</dbReference>
<dbReference type="InterPro" id="IPR045357">
    <property type="entry name" value="Aminopeptidase_N-like_N"/>
</dbReference>
<comment type="caution">
    <text evidence="12">The sequence shown here is derived from an EMBL/GenBank/DDBJ whole genome shotgun (WGS) entry which is preliminary data.</text>
</comment>
<reference evidence="13" key="1">
    <citation type="journal article" date="2016" name="Nat. Commun.">
        <title>The Gonium pectorale genome demonstrates co-option of cell cycle regulation during the evolution of multicellularity.</title>
        <authorList>
            <person name="Hanschen E.R."/>
            <person name="Marriage T.N."/>
            <person name="Ferris P.J."/>
            <person name="Hamaji T."/>
            <person name="Toyoda A."/>
            <person name="Fujiyama A."/>
            <person name="Neme R."/>
            <person name="Noguchi H."/>
            <person name="Minakuchi Y."/>
            <person name="Suzuki M."/>
            <person name="Kawai-Toyooka H."/>
            <person name="Smith D.R."/>
            <person name="Sparks H."/>
            <person name="Anderson J."/>
            <person name="Bakaric R."/>
            <person name="Luria V."/>
            <person name="Karger A."/>
            <person name="Kirschner M.W."/>
            <person name="Durand P.M."/>
            <person name="Michod R.E."/>
            <person name="Nozaki H."/>
            <person name="Olson B.J."/>
        </authorList>
    </citation>
    <scope>NUCLEOTIDE SEQUENCE [LARGE SCALE GENOMIC DNA]</scope>
    <source>
        <strain evidence="13">NIES-2863</strain>
    </source>
</reference>
<evidence type="ECO:0000256" key="4">
    <source>
        <dbReference type="ARBA" id="ARBA00022723"/>
    </source>
</evidence>
<keyword evidence="7" id="KW-0482">Metalloprotease</keyword>
<keyword evidence="5" id="KW-0378">Hydrolase</keyword>
<feature type="region of interest" description="Disordered" evidence="8">
    <location>
        <begin position="688"/>
        <end position="751"/>
    </location>
</feature>
<keyword evidence="6" id="KW-0862">Zinc</keyword>
<evidence type="ECO:0000259" key="11">
    <source>
        <dbReference type="Pfam" id="PF17900"/>
    </source>
</evidence>
<feature type="region of interest" description="Disordered" evidence="8">
    <location>
        <begin position="23"/>
        <end position="76"/>
    </location>
</feature>
<keyword evidence="3" id="KW-0645">Protease</keyword>
<evidence type="ECO:0000256" key="1">
    <source>
        <dbReference type="ARBA" id="ARBA00001947"/>
    </source>
</evidence>
<keyword evidence="9" id="KW-0472">Membrane</keyword>
<dbReference type="SUPFAM" id="SSF55486">
    <property type="entry name" value="Metalloproteases ('zincins'), catalytic domain"/>
    <property type="match status" value="1"/>
</dbReference>
<evidence type="ECO:0000313" key="13">
    <source>
        <dbReference type="Proteomes" id="UP000075714"/>
    </source>
</evidence>
<gene>
    <name evidence="12" type="ORF">GPECTOR_58g580</name>
</gene>
<dbReference type="PRINTS" id="PR00756">
    <property type="entry name" value="ALADIPTASE"/>
</dbReference>
<keyword evidence="9" id="KW-1133">Transmembrane helix</keyword>
<feature type="domain" description="Aminopeptidase N-like N-terminal" evidence="11">
    <location>
        <begin position="271"/>
        <end position="405"/>
    </location>
</feature>
<accession>A0A150G5M5</accession>
<dbReference type="OrthoDB" id="546451at2759"/>
<dbReference type="Gene3D" id="1.10.390.10">
    <property type="entry name" value="Neutral Protease Domain 2"/>
    <property type="match status" value="1"/>
</dbReference>
<sequence>MIRQNWRPPGEGEVELADIQLTDGSRQAGEASTTGGAGASWGPGGSPDPYRGGERPDNGLMYGGAHGDTYDATPNENADGLRLLGADFSQTYKAPSGGGPLERLSNRIAARWKIVILAWLAMAFVGIIIAVPVSLTLTTLPSDPRARPLAYELRLSLPAGAFVAPNISANGVVQPPPASTASSAPLGSFDASASLLLNMTTDTSCLVLQAAALNISRVNVSVVSNPDPGSGSGATSGGSGGLGRRRLAQSASASASWCLCGCDAVLSCASSVLQASSESIVLDLGSRVLAAGSQVRLSLSYSGPIRSTAEGYGLFVSDPWVGDTPANGSALPADVLLTTQLEGRGARHLLPSLDEPSYKATFKVSVELPAGLTALSNTPGTAAPAATDGRTVYSFLATPPMSSYLLAVAAGKMSSIGMVVQTNYYLSYTQVALPLAKLDMLVVPGKTYGMENWGLIMYDVGRFMCPAAGAGTSAWDVFQAVDVICHEMAHQWFGNLVTCKDFDNIALNEGVASYVEYDCISAVLPYVLAGGAAAAAPLPSYPPPLPLAPLLRRFVLPPIGQPHGSHEGPISLSRWIDEDPSIGAVLGATASRAAAVSNVVAYAKAATALAAAAGLVGEAGVRAALRNLLTPSYVYGTATLADLVGLVADQAAGPLNASSPADAAALGGRDAVFAGMMGWLTTPGVPLLTASDATPAPPPPPSPLPPAPPSPPAPPVPGFNDTANPPTLLCPGALATPANASTSADPTANATGATDASAWWLPVAVSAAGRTSSGGGDALFVLNSPAGQQTQVSLSVPQPADTWVLRRRGFTQMYLSAYDGPVASGASGTPHIASLLSAVKAGFGLPPPAAAAPPAPEASDPALADRLAAVADAQSVLQDEMMRLLSPFTPPADTLLPAGAVPGAAAPGNAAPVPAVLALMDTALTSPLAFTGAGLHSLLPLLMGLEYLQGILATAAADAATASCNADLGNWVLRRLKPLAAAAMASATGAANASAIAAGECPHCASATDRFALRLATWAIVTEAALWGDADARAFACRQAANLTAADPDLLPAALAVPLAAPGGCGADGPDPDTAFNATLAAFAAAADPDTLSTRLFALAYGRGLAGPRTRLLGLLRSGVLASQGNYSFDSAAQYYVRPVPSNVATVVLSRMVASAQRELFFAVRDAAAASNGTGAGPLVGTAPNLPPGNDVLSVVMLNAKNFPFATLISGQGSRALSMLENAVGRALTTRDQLATVAALLNDEAFTGPASAHSPGALDSARSRILGRAQSRLSWLAANKGPICAFLKAESDALVAAAAAAAATGGGSGSSGR</sequence>
<evidence type="ECO:0000313" key="12">
    <source>
        <dbReference type="EMBL" id="KXZ45131.1"/>
    </source>
</evidence>
<keyword evidence="9" id="KW-0812">Transmembrane</keyword>
<feature type="compositionally biased region" description="Pro residues" evidence="8">
    <location>
        <begin position="695"/>
        <end position="717"/>
    </location>
</feature>
<dbReference type="PANTHER" id="PTHR11533">
    <property type="entry name" value="PROTEASE M1 ZINC METALLOPROTEASE"/>
    <property type="match status" value="1"/>
</dbReference>
<evidence type="ECO:0000256" key="6">
    <source>
        <dbReference type="ARBA" id="ARBA00022833"/>
    </source>
</evidence>
<dbReference type="Pfam" id="PF01433">
    <property type="entry name" value="Peptidase_M1"/>
    <property type="match status" value="1"/>
</dbReference>
<evidence type="ECO:0000259" key="10">
    <source>
        <dbReference type="Pfam" id="PF01433"/>
    </source>
</evidence>
<dbReference type="Gene3D" id="2.60.40.1730">
    <property type="entry name" value="tricorn interacting facor f3 domain"/>
    <property type="match status" value="1"/>
</dbReference>
<feature type="compositionally biased region" description="Polar residues" evidence="8">
    <location>
        <begin position="738"/>
        <end position="751"/>
    </location>
</feature>
<dbReference type="GO" id="GO:0008270">
    <property type="term" value="F:zinc ion binding"/>
    <property type="evidence" value="ECO:0007669"/>
    <property type="project" value="InterPro"/>
</dbReference>